<feature type="region of interest" description="Disordered" evidence="2">
    <location>
        <begin position="469"/>
        <end position="535"/>
    </location>
</feature>
<gene>
    <name evidence="3" type="primary">Necator_chrIII.g10111</name>
    <name evidence="3" type="ORF">RB195_009346</name>
</gene>
<accession>A0ABR1CSY4</accession>
<feature type="region of interest" description="Disordered" evidence="2">
    <location>
        <begin position="36"/>
        <end position="67"/>
    </location>
</feature>
<comment type="caution">
    <text evidence="3">The sequence shown here is derived from an EMBL/GenBank/DDBJ whole genome shotgun (WGS) entry which is preliminary data.</text>
</comment>
<evidence type="ECO:0008006" key="5">
    <source>
        <dbReference type="Google" id="ProtNLM"/>
    </source>
</evidence>
<feature type="compositionally biased region" description="Basic and acidic residues" evidence="2">
    <location>
        <begin position="304"/>
        <end position="314"/>
    </location>
</feature>
<name>A0ABR1CSY4_NECAM</name>
<keyword evidence="4" id="KW-1185">Reference proteome</keyword>
<evidence type="ECO:0000256" key="1">
    <source>
        <dbReference type="ARBA" id="ARBA00008839"/>
    </source>
</evidence>
<evidence type="ECO:0000313" key="3">
    <source>
        <dbReference type="EMBL" id="KAK6741433.1"/>
    </source>
</evidence>
<feature type="compositionally biased region" description="Basic and acidic residues" evidence="2">
    <location>
        <begin position="483"/>
        <end position="504"/>
    </location>
</feature>
<reference evidence="3 4" key="1">
    <citation type="submission" date="2023-08" db="EMBL/GenBank/DDBJ databases">
        <title>A Necator americanus chromosomal reference genome.</title>
        <authorList>
            <person name="Ilik V."/>
            <person name="Petrzelkova K.J."/>
            <person name="Pardy F."/>
            <person name="Fuh T."/>
            <person name="Niatou-Singa F.S."/>
            <person name="Gouil Q."/>
            <person name="Baker L."/>
            <person name="Ritchie M.E."/>
            <person name="Jex A.R."/>
            <person name="Gazzola D."/>
            <person name="Li H."/>
            <person name="Toshio Fujiwara R."/>
            <person name="Zhan B."/>
            <person name="Aroian R.V."/>
            <person name="Pafco B."/>
            <person name="Schwarz E.M."/>
        </authorList>
    </citation>
    <scope>NUCLEOTIDE SEQUENCE [LARGE SCALE GENOMIC DNA]</scope>
    <source>
        <strain evidence="3 4">Aroian</strain>
        <tissue evidence="3">Whole animal</tissue>
    </source>
</reference>
<dbReference type="PANTHER" id="PTHR12353">
    <property type="entry name" value="DISKS LARGE-ASSOCIATED PROTEIN DAP SAP90/PSD-95-ASSOCIATED PROTEIN"/>
    <property type="match status" value="1"/>
</dbReference>
<dbReference type="Pfam" id="PF03359">
    <property type="entry name" value="GKAP"/>
    <property type="match status" value="1"/>
</dbReference>
<evidence type="ECO:0000313" key="4">
    <source>
        <dbReference type="Proteomes" id="UP001303046"/>
    </source>
</evidence>
<feature type="compositionally biased region" description="Basic and acidic residues" evidence="2">
    <location>
        <begin position="39"/>
        <end position="58"/>
    </location>
</feature>
<evidence type="ECO:0000256" key="2">
    <source>
        <dbReference type="SAM" id="MobiDB-lite"/>
    </source>
</evidence>
<dbReference type="Proteomes" id="UP001303046">
    <property type="component" value="Unassembled WGS sequence"/>
</dbReference>
<feature type="compositionally biased region" description="Low complexity" evidence="2">
    <location>
        <begin position="507"/>
        <end position="517"/>
    </location>
</feature>
<dbReference type="EMBL" id="JAVFWL010000003">
    <property type="protein sequence ID" value="KAK6741433.1"/>
    <property type="molecule type" value="Genomic_DNA"/>
</dbReference>
<dbReference type="InterPro" id="IPR005026">
    <property type="entry name" value="SAPAP"/>
</dbReference>
<organism evidence="3 4">
    <name type="scientific">Necator americanus</name>
    <name type="common">Human hookworm</name>
    <dbReference type="NCBI Taxonomy" id="51031"/>
    <lineage>
        <taxon>Eukaryota</taxon>
        <taxon>Metazoa</taxon>
        <taxon>Ecdysozoa</taxon>
        <taxon>Nematoda</taxon>
        <taxon>Chromadorea</taxon>
        <taxon>Rhabditida</taxon>
        <taxon>Rhabditina</taxon>
        <taxon>Rhabditomorpha</taxon>
        <taxon>Strongyloidea</taxon>
        <taxon>Ancylostomatidae</taxon>
        <taxon>Bunostominae</taxon>
        <taxon>Necator</taxon>
    </lineage>
</organism>
<feature type="region of interest" description="Disordered" evidence="2">
    <location>
        <begin position="295"/>
        <end position="314"/>
    </location>
</feature>
<protein>
    <recommendedName>
        <fullName evidence="5">Guanylate-kinase-associated protein</fullName>
    </recommendedName>
</protein>
<comment type="similarity">
    <text evidence="1">Belongs to the SAPAP family.</text>
</comment>
<feature type="region of interest" description="Disordered" evidence="2">
    <location>
        <begin position="79"/>
        <end position="115"/>
    </location>
</feature>
<dbReference type="PANTHER" id="PTHR12353:SF31">
    <property type="entry name" value="LD44824P"/>
    <property type="match status" value="1"/>
</dbReference>
<proteinExistence type="inferred from homology"/>
<feature type="compositionally biased region" description="Low complexity" evidence="2">
    <location>
        <begin position="93"/>
        <end position="104"/>
    </location>
</feature>
<sequence length="535" mass="59099">MPVEEVKPRGSPVGNFFAKLGRRVRSKSPAVSRIATCETSKRKDSRGATFENVHRDREEDGLDASQTPHRFGTLINRLSRRKSKKGEKGDTHVVSLDSESVSVSQPNFGTPRPAISENDLRHVTLRRGTELDLTPLSGVSQFMSEDNLASAECGTPAYRTPSYIRVSCALSGYTKTPRRLENSASRAMGRSIVERRLGMFDTSMSSRNEPVHNQNDKESRVTRTPLAMGASLSTPSPVRALIGQFDRLQLCSKDKDDVEKENTEPAKQNAHTAITTQPTPTNIFISDYIEKPAPIISESPPVPKTEDKEQPKPEINDLKASTPIVKKSDMRTGEDFAQLLEFVRSRLQASIKQVLSELEEVEAIPEEAASSIRIAAGKAQLLVRKKLSKFDELVKKNLNPVEGDPQPATLDDLEGYWALVEIELHDIDECFEKVNSWRANGWQLGEQTETEQSVTAVAANNNNITKKKTVPARPAVDPSTRAKQAEKQKAAAEMRRKALAEAKQKARAAQQVQQQQKVSDNDTAAAASPDVLMVL</sequence>